<dbReference type="PANTHER" id="PTHR34219">
    <property type="entry name" value="IRON-REGULATED INNER MEMBRANE PROTEIN-RELATED"/>
    <property type="match status" value="1"/>
</dbReference>
<dbReference type="EMBL" id="SJSN01000001">
    <property type="protein sequence ID" value="TCD12658.1"/>
    <property type="molecule type" value="Genomic_DNA"/>
</dbReference>
<feature type="transmembrane region" description="Helical" evidence="1">
    <location>
        <begin position="197"/>
        <end position="221"/>
    </location>
</feature>
<dbReference type="RefSeq" id="WP_131556095.1">
    <property type="nucleotide sequence ID" value="NZ_SJSN01000001.1"/>
</dbReference>
<sequence>MSEKKKNKTLKYWIGRIHLWLGLTSGLFVCFLGITGCILAFEREIENVTQPYRNLEVQNKALLPPTQLKLIADKALPNKHAHSITYQPGKTAQVVYYNFDPEYYYIVFVNQYTGEVMKVKNMNDDFFRIVIMGHYYLWLPPTIGQPILTSATLIFVMLLISGLILWWPKNKAASKQRFTVKWNAKWRRVNYDFHNVLGFYITWIIIFIALSGMIMGFQWFAKSVYFVSSGGKTLNQFEESYSDTTGTAKLKLNASAADKIWKSYIDSDPKFTGSLDVHVPENEKASIEVAKNPDTETYWKADYRYFDQHTLKEIEVKHVFGKLKNASVADKIMRMNYDIHVGAIAGLAGKIIAFLASLVAASMPITGVMIWIGRNKKKKKAAVAVIR</sequence>
<dbReference type="PANTHER" id="PTHR34219:SF3">
    <property type="entry name" value="BLL7967 PROTEIN"/>
    <property type="match status" value="1"/>
</dbReference>
<keyword evidence="1" id="KW-1133">Transmembrane helix</keyword>
<protein>
    <submittedName>
        <fullName evidence="2">PepSY domain-containing protein</fullName>
    </submittedName>
</protein>
<evidence type="ECO:0000313" key="3">
    <source>
        <dbReference type="Proteomes" id="UP000291485"/>
    </source>
</evidence>
<keyword evidence="1" id="KW-0812">Transmembrane</keyword>
<comment type="caution">
    <text evidence="2">The sequence shown here is derived from an EMBL/GenBank/DDBJ whole genome shotgun (WGS) entry which is preliminary data.</text>
</comment>
<keyword evidence="3" id="KW-1185">Reference proteome</keyword>
<dbReference type="AlphaFoldDB" id="A0A4R0PA45"/>
<feature type="transmembrane region" description="Helical" evidence="1">
    <location>
        <begin position="20"/>
        <end position="41"/>
    </location>
</feature>
<evidence type="ECO:0000256" key="1">
    <source>
        <dbReference type="SAM" id="Phobius"/>
    </source>
</evidence>
<reference evidence="2 3" key="1">
    <citation type="submission" date="2019-02" db="EMBL/GenBank/DDBJ databases">
        <title>Pedobacter sp. RP-3-11 sp. nov., isolated from Arctic soil.</title>
        <authorList>
            <person name="Dahal R.H."/>
        </authorList>
    </citation>
    <scope>NUCLEOTIDE SEQUENCE [LARGE SCALE GENOMIC DNA]</scope>
    <source>
        <strain evidence="2 3">RP-3-11</strain>
    </source>
</reference>
<keyword evidence="1" id="KW-0472">Membrane</keyword>
<dbReference type="InterPro" id="IPR005625">
    <property type="entry name" value="PepSY-ass_TM"/>
</dbReference>
<dbReference type="Pfam" id="PF03929">
    <property type="entry name" value="PepSY_TM"/>
    <property type="match status" value="1"/>
</dbReference>
<dbReference type="Proteomes" id="UP000291485">
    <property type="component" value="Unassembled WGS sequence"/>
</dbReference>
<gene>
    <name evidence="2" type="ORF">EZ449_01030</name>
</gene>
<dbReference type="OrthoDB" id="111691at2"/>
<name>A0A4R0PA45_9SPHI</name>
<feature type="transmembrane region" description="Helical" evidence="1">
    <location>
        <begin position="147"/>
        <end position="167"/>
    </location>
</feature>
<feature type="transmembrane region" description="Helical" evidence="1">
    <location>
        <begin position="351"/>
        <end position="372"/>
    </location>
</feature>
<accession>A0A4R0PA45</accession>
<evidence type="ECO:0000313" key="2">
    <source>
        <dbReference type="EMBL" id="TCD12658.1"/>
    </source>
</evidence>
<organism evidence="2 3">
    <name type="scientific">Pedobacter frigidisoli</name>
    <dbReference type="NCBI Taxonomy" id="2530455"/>
    <lineage>
        <taxon>Bacteria</taxon>
        <taxon>Pseudomonadati</taxon>
        <taxon>Bacteroidota</taxon>
        <taxon>Sphingobacteriia</taxon>
        <taxon>Sphingobacteriales</taxon>
        <taxon>Sphingobacteriaceae</taxon>
        <taxon>Pedobacter</taxon>
    </lineage>
</organism>
<proteinExistence type="predicted"/>